<evidence type="ECO:0000313" key="3">
    <source>
        <dbReference type="Proteomes" id="UP000583800"/>
    </source>
</evidence>
<feature type="transmembrane region" description="Helical" evidence="1">
    <location>
        <begin position="44"/>
        <end position="64"/>
    </location>
</feature>
<keyword evidence="1" id="KW-1133">Transmembrane helix</keyword>
<reference evidence="2 3" key="1">
    <citation type="submission" date="2020-08" db="EMBL/GenBank/DDBJ databases">
        <title>Sequencing the genomes of 1000 actinobacteria strains.</title>
        <authorList>
            <person name="Klenk H.-P."/>
        </authorList>
    </citation>
    <scope>NUCLEOTIDE SEQUENCE [LARGE SCALE GENOMIC DNA]</scope>
    <source>
        <strain evidence="2 3">DSM 45913</strain>
    </source>
</reference>
<protein>
    <recommendedName>
        <fullName evidence="4">Integral membrane protein</fullName>
    </recommendedName>
</protein>
<feature type="transmembrane region" description="Helical" evidence="1">
    <location>
        <begin position="139"/>
        <end position="161"/>
    </location>
</feature>
<name>A0A7X0EYA4_9ACTN</name>
<gene>
    <name evidence="2" type="ORF">FHU36_002114</name>
</gene>
<proteinExistence type="predicted"/>
<dbReference type="EMBL" id="JACHJB010000001">
    <property type="protein sequence ID" value="MBB6345605.1"/>
    <property type="molecule type" value="Genomic_DNA"/>
</dbReference>
<keyword evidence="3" id="KW-1185">Reference proteome</keyword>
<evidence type="ECO:0008006" key="4">
    <source>
        <dbReference type="Google" id="ProtNLM"/>
    </source>
</evidence>
<dbReference type="Proteomes" id="UP000583800">
    <property type="component" value="Unassembled WGS sequence"/>
</dbReference>
<accession>A0A7X0EYA4</accession>
<dbReference type="AlphaFoldDB" id="A0A7X0EYA4"/>
<dbReference type="RefSeq" id="WP_185083525.1">
    <property type="nucleotide sequence ID" value="NZ_JACHJB010000001.1"/>
</dbReference>
<organism evidence="2 3">
    <name type="scientific">Nonomuraea muscovyensis</name>
    <dbReference type="NCBI Taxonomy" id="1124761"/>
    <lineage>
        <taxon>Bacteria</taxon>
        <taxon>Bacillati</taxon>
        <taxon>Actinomycetota</taxon>
        <taxon>Actinomycetes</taxon>
        <taxon>Streptosporangiales</taxon>
        <taxon>Streptosporangiaceae</taxon>
        <taxon>Nonomuraea</taxon>
    </lineage>
</organism>
<evidence type="ECO:0000256" key="1">
    <source>
        <dbReference type="SAM" id="Phobius"/>
    </source>
</evidence>
<keyword evidence="1" id="KW-0472">Membrane</keyword>
<keyword evidence="1" id="KW-0812">Transmembrane</keyword>
<sequence>MSASVPPPTRDHPEYVGAVYGSLLAASVVAGSAADGTPTSPGDLVVVLISTGVVFWIAHLYVQVVGRGAPLTWPRLREAGRQEWPLAQAAFPPAIAAALASALGMSDAVASWAALAVAVAGQVTWAVGAAVRTRSSTSVVVLSGLANLVLGLAIVLLKTLVAAH</sequence>
<feature type="transmembrane region" description="Helical" evidence="1">
    <location>
        <begin position="109"/>
        <end position="127"/>
    </location>
</feature>
<comment type="caution">
    <text evidence="2">The sequence shown here is derived from an EMBL/GenBank/DDBJ whole genome shotgun (WGS) entry which is preliminary data.</text>
</comment>
<evidence type="ECO:0000313" key="2">
    <source>
        <dbReference type="EMBL" id="MBB6345605.1"/>
    </source>
</evidence>